<name>A0AB40BH80_DIOCR</name>
<evidence type="ECO:0000313" key="1">
    <source>
        <dbReference type="Proteomes" id="UP001515500"/>
    </source>
</evidence>
<dbReference type="AlphaFoldDB" id="A0AB40BH80"/>
<dbReference type="SUPFAM" id="SSF56219">
    <property type="entry name" value="DNase I-like"/>
    <property type="match status" value="1"/>
</dbReference>
<dbReference type="PANTHER" id="PTHR33710:SF71">
    <property type="entry name" value="ENDONUCLEASE_EXONUCLEASE_PHOSPHATASE DOMAIN-CONTAINING PROTEIN"/>
    <property type="match status" value="1"/>
</dbReference>
<proteinExistence type="predicted"/>
<dbReference type="PANTHER" id="PTHR33710">
    <property type="entry name" value="BNAC02G09200D PROTEIN"/>
    <property type="match status" value="1"/>
</dbReference>
<gene>
    <name evidence="2" type="primary">LOC120262766</name>
</gene>
<organism evidence="1 2">
    <name type="scientific">Dioscorea cayennensis subsp. rotundata</name>
    <name type="common">White Guinea yam</name>
    <name type="synonym">Dioscorea rotundata</name>
    <dbReference type="NCBI Taxonomy" id="55577"/>
    <lineage>
        <taxon>Eukaryota</taxon>
        <taxon>Viridiplantae</taxon>
        <taxon>Streptophyta</taxon>
        <taxon>Embryophyta</taxon>
        <taxon>Tracheophyta</taxon>
        <taxon>Spermatophyta</taxon>
        <taxon>Magnoliopsida</taxon>
        <taxon>Liliopsida</taxon>
        <taxon>Dioscoreales</taxon>
        <taxon>Dioscoreaceae</taxon>
        <taxon>Dioscorea</taxon>
    </lineage>
</organism>
<dbReference type="Proteomes" id="UP001515500">
    <property type="component" value="Chromosome 1"/>
</dbReference>
<reference evidence="1" key="1">
    <citation type="submission" date="2025-05" db="UniProtKB">
        <authorList>
            <consortium name="RefSeq"/>
        </authorList>
    </citation>
    <scope>NUCLEOTIDE SEQUENCE [LARGE SCALE GENOMIC DNA]</scope>
</reference>
<evidence type="ECO:0000313" key="2">
    <source>
        <dbReference type="RefSeq" id="XP_039126606.1"/>
    </source>
</evidence>
<accession>A0AB40BH80</accession>
<keyword evidence="1" id="KW-1185">Reference proteome</keyword>
<sequence length="368" mass="42685">MKLEDISLSIWRDIGGPRLDQFAFVVAKGSAGGIAIGWNSYLFTGTTAFVGLFCLSVDFISKRDNFSWRCTVVYEPNDRGHKHAFWAELISNKGVKLDHFLVNKGWLDRFPSVVQVSLPRLGSDHVPIRLEVGSHFSKPRPFRYELVWSTGEGFHKLVQHWWTAISPIGCGAFIFSKKLARVRAHLRHWAKFRFGSIKLKKLALLHEIEVLDIAKDSRMLTDIETREEEVLIGKLLDVQKQEEIYWKQRSRLQWLKEEDENMKFFHAVANGRKNRNFIPCVIHGGSTLVDEHDIGRLFTNHFTQQFGFRRPSKFKINFQKLFHLKTPVDLSTLDRPFTLEEVRKAVFELGRDKAPGPDGFPLIFFRQF</sequence>
<dbReference type="Gene3D" id="3.60.10.10">
    <property type="entry name" value="Endonuclease/exonuclease/phosphatase"/>
    <property type="match status" value="1"/>
</dbReference>
<dbReference type="InterPro" id="IPR036691">
    <property type="entry name" value="Endo/exonu/phosph_ase_sf"/>
</dbReference>
<dbReference type="RefSeq" id="XP_039126606.1">
    <property type="nucleotide sequence ID" value="XM_039270672.1"/>
</dbReference>
<protein>
    <submittedName>
        <fullName evidence="2">Uncharacterized protein LOC120262766</fullName>
    </submittedName>
</protein>
<dbReference type="CDD" id="cd22265">
    <property type="entry name" value="UDM1_RNF168"/>
    <property type="match status" value="1"/>
</dbReference>
<dbReference type="GeneID" id="120262766"/>
<reference evidence="2" key="2">
    <citation type="submission" date="2025-08" db="UniProtKB">
        <authorList>
            <consortium name="RefSeq"/>
        </authorList>
    </citation>
    <scope>IDENTIFICATION</scope>
</reference>